<name>A0A4D7BC68_9HYPH</name>
<dbReference type="InterPro" id="IPR058245">
    <property type="entry name" value="NreC/VraR/RcsB-like_REC"/>
</dbReference>
<dbReference type="PROSITE" id="PS50043">
    <property type="entry name" value="HTH_LUXR_2"/>
    <property type="match status" value="1"/>
</dbReference>
<accession>A0A4D7BC68</accession>
<dbReference type="Proteomes" id="UP000298781">
    <property type="component" value="Chromosome"/>
</dbReference>
<dbReference type="GO" id="GO:0000160">
    <property type="term" value="P:phosphorelay signal transduction system"/>
    <property type="evidence" value="ECO:0007669"/>
    <property type="project" value="InterPro"/>
</dbReference>
<dbReference type="GO" id="GO:0006355">
    <property type="term" value="P:regulation of DNA-templated transcription"/>
    <property type="evidence" value="ECO:0007669"/>
    <property type="project" value="InterPro"/>
</dbReference>
<dbReference type="Pfam" id="PF00072">
    <property type="entry name" value="Response_reg"/>
    <property type="match status" value="1"/>
</dbReference>
<dbReference type="SUPFAM" id="SSF52172">
    <property type="entry name" value="CheY-like"/>
    <property type="match status" value="1"/>
</dbReference>
<feature type="domain" description="HTH luxR-type" evidence="4">
    <location>
        <begin position="151"/>
        <end position="216"/>
    </location>
</feature>
<dbReference type="PANTHER" id="PTHR43214:SF43">
    <property type="entry name" value="TWO-COMPONENT RESPONSE REGULATOR"/>
    <property type="match status" value="1"/>
</dbReference>
<feature type="modified residue" description="4-aspartylphosphate" evidence="3">
    <location>
        <position position="57"/>
    </location>
</feature>
<reference evidence="6 7" key="1">
    <citation type="submission" date="2019-04" db="EMBL/GenBank/DDBJ databases">
        <title>Phreatobacter aquaticus sp. nov.</title>
        <authorList>
            <person name="Choi A."/>
        </authorList>
    </citation>
    <scope>NUCLEOTIDE SEQUENCE [LARGE SCALE GENOMIC DNA]</scope>
    <source>
        <strain evidence="6 7">KCTC 52518</strain>
    </source>
</reference>
<dbReference type="CDD" id="cd06170">
    <property type="entry name" value="LuxR_C_like"/>
    <property type="match status" value="1"/>
</dbReference>
<dbReference type="EMBL" id="CP039690">
    <property type="protein sequence ID" value="QCI65587.1"/>
    <property type="molecule type" value="Genomic_DNA"/>
</dbReference>
<evidence type="ECO:0000313" key="6">
    <source>
        <dbReference type="EMBL" id="QCI65587.1"/>
    </source>
</evidence>
<dbReference type="InterPro" id="IPR016032">
    <property type="entry name" value="Sig_transdc_resp-reg_C-effctor"/>
</dbReference>
<dbReference type="Pfam" id="PF00196">
    <property type="entry name" value="GerE"/>
    <property type="match status" value="1"/>
</dbReference>
<evidence type="ECO:0000313" key="7">
    <source>
        <dbReference type="Proteomes" id="UP000298781"/>
    </source>
</evidence>
<keyword evidence="1 3" id="KW-0597">Phosphoprotein</keyword>
<dbReference type="SMART" id="SM00448">
    <property type="entry name" value="REC"/>
    <property type="match status" value="1"/>
</dbReference>
<dbReference type="CDD" id="cd17535">
    <property type="entry name" value="REC_NarL-like"/>
    <property type="match status" value="1"/>
</dbReference>
<evidence type="ECO:0000259" key="4">
    <source>
        <dbReference type="PROSITE" id="PS50043"/>
    </source>
</evidence>
<dbReference type="SUPFAM" id="SSF46894">
    <property type="entry name" value="C-terminal effector domain of the bipartite response regulators"/>
    <property type="match status" value="1"/>
</dbReference>
<dbReference type="AlphaFoldDB" id="A0A4D7BC68"/>
<dbReference type="RefSeq" id="WP_136961033.1">
    <property type="nucleotide sequence ID" value="NZ_CP039690.1"/>
</dbReference>
<dbReference type="PROSITE" id="PS50110">
    <property type="entry name" value="RESPONSE_REGULATORY"/>
    <property type="match status" value="1"/>
</dbReference>
<dbReference type="InterPro" id="IPR011006">
    <property type="entry name" value="CheY-like_superfamily"/>
</dbReference>
<dbReference type="PANTHER" id="PTHR43214">
    <property type="entry name" value="TWO-COMPONENT RESPONSE REGULATOR"/>
    <property type="match status" value="1"/>
</dbReference>
<dbReference type="OrthoDB" id="9782896at2"/>
<sequence>MKRPFTVVLADDHAIVREGLKLLLSTVDDVVIAGEAADGEGVFTALKQGSIDLLVLDLGMPGVTGLQFIRSLRESFGRLKILVLTANFEPRMVRAAIEAGVDGYLTKHDDPAELVRAIDAIRQGETYLATAIRFATDDGSGPRAAGEPLADALSPIALTRRERQILALVAHGATARDMAERLGISPLTARKHRENLMRKLDLHSAAELTAFAVRLGLPAG</sequence>
<feature type="domain" description="Response regulatory" evidence="5">
    <location>
        <begin position="6"/>
        <end position="122"/>
    </location>
</feature>
<dbReference type="Gene3D" id="3.40.50.2300">
    <property type="match status" value="1"/>
</dbReference>
<gene>
    <name evidence="6" type="ORF">E8M01_16055</name>
</gene>
<evidence type="ECO:0000256" key="2">
    <source>
        <dbReference type="ARBA" id="ARBA00023125"/>
    </source>
</evidence>
<dbReference type="GO" id="GO:0003677">
    <property type="term" value="F:DNA binding"/>
    <property type="evidence" value="ECO:0007669"/>
    <property type="project" value="UniProtKB-KW"/>
</dbReference>
<dbReference type="InterPro" id="IPR001789">
    <property type="entry name" value="Sig_transdc_resp-reg_receiver"/>
</dbReference>
<evidence type="ECO:0000256" key="1">
    <source>
        <dbReference type="ARBA" id="ARBA00022553"/>
    </source>
</evidence>
<organism evidence="6 7">
    <name type="scientific">Phreatobacter stygius</name>
    <dbReference type="NCBI Taxonomy" id="1940610"/>
    <lineage>
        <taxon>Bacteria</taxon>
        <taxon>Pseudomonadati</taxon>
        <taxon>Pseudomonadota</taxon>
        <taxon>Alphaproteobacteria</taxon>
        <taxon>Hyphomicrobiales</taxon>
        <taxon>Phreatobacteraceae</taxon>
        <taxon>Phreatobacter</taxon>
    </lineage>
</organism>
<dbReference type="PRINTS" id="PR00038">
    <property type="entry name" value="HTHLUXR"/>
</dbReference>
<keyword evidence="2" id="KW-0238">DNA-binding</keyword>
<evidence type="ECO:0000256" key="3">
    <source>
        <dbReference type="PROSITE-ProRule" id="PRU00169"/>
    </source>
</evidence>
<dbReference type="InterPro" id="IPR039420">
    <property type="entry name" value="WalR-like"/>
</dbReference>
<keyword evidence="7" id="KW-1185">Reference proteome</keyword>
<dbReference type="SMART" id="SM00421">
    <property type="entry name" value="HTH_LUXR"/>
    <property type="match status" value="1"/>
</dbReference>
<dbReference type="KEGG" id="pstg:E8M01_16055"/>
<protein>
    <submittedName>
        <fullName evidence="6">Response regulator transcription factor</fullName>
    </submittedName>
</protein>
<proteinExistence type="predicted"/>
<dbReference type="InterPro" id="IPR000792">
    <property type="entry name" value="Tscrpt_reg_LuxR_C"/>
</dbReference>
<evidence type="ECO:0000259" key="5">
    <source>
        <dbReference type="PROSITE" id="PS50110"/>
    </source>
</evidence>